<keyword evidence="4" id="KW-1185">Reference proteome</keyword>
<evidence type="ECO:0000313" key="3">
    <source>
        <dbReference type="EMBL" id="KAK0980259.1"/>
    </source>
</evidence>
<feature type="compositionally biased region" description="Basic and acidic residues" evidence="1">
    <location>
        <begin position="166"/>
        <end position="177"/>
    </location>
</feature>
<dbReference type="Proteomes" id="UP001175353">
    <property type="component" value="Unassembled WGS sequence"/>
</dbReference>
<comment type="caution">
    <text evidence="3">The sequence shown here is derived from an EMBL/GenBank/DDBJ whole genome shotgun (WGS) entry which is preliminary data.</text>
</comment>
<evidence type="ECO:0000259" key="2">
    <source>
        <dbReference type="SMART" id="SM01083"/>
    </source>
</evidence>
<dbReference type="Pfam" id="PF10197">
    <property type="entry name" value="Cir_N"/>
    <property type="match status" value="1"/>
</dbReference>
<feature type="compositionally biased region" description="Basic and acidic residues" evidence="1">
    <location>
        <begin position="251"/>
        <end position="266"/>
    </location>
</feature>
<reference evidence="3" key="1">
    <citation type="submission" date="2023-06" db="EMBL/GenBank/DDBJ databases">
        <title>Black Yeasts Isolated from many extreme environments.</title>
        <authorList>
            <person name="Coleine C."/>
            <person name="Stajich J.E."/>
            <person name="Selbmann L."/>
        </authorList>
    </citation>
    <scope>NUCLEOTIDE SEQUENCE</scope>
    <source>
        <strain evidence="3">CCFEE 5200</strain>
    </source>
</reference>
<feature type="compositionally biased region" description="Basic and acidic residues" evidence="1">
    <location>
        <begin position="25"/>
        <end position="47"/>
    </location>
</feature>
<organism evidence="3 4">
    <name type="scientific">Friedmanniomyces endolithicus</name>
    <dbReference type="NCBI Taxonomy" id="329885"/>
    <lineage>
        <taxon>Eukaryota</taxon>
        <taxon>Fungi</taxon>
        <taxon>Dikarya</taxon>
        <taxon>Ascomycota</taxon>
        <taxon>Pezizomycotina</taxon>
        <taxon>Dothideomycetes</taxon>
        <taxon>Dothideomycetidae</taxon>
        <taxon>Mycosphaerellales</taxon>
        <taxon>Teratosphaeriaceae</taxon>
        <taxon>Friedmanniomyces</taxon>
    </lineage>
</organism>
<evidence type="ECO:0000256" key="1">
    <source>
        <dbReference type="SAM" id="MobiDB-lite"/>
    </source>
</evidence>
<dbReference type="AlphaFoldDB" id="A0AAN6QR06"/>
<feature type="domain" description="CBF1-interacting co-repressor CIR N-terminal" evidence="2">
    <location>
        <begin position="10"/>
        <end position="46"/>
    </location>
</feature>
<feature type="compositionally biased region" description="Basic and acidic residues" evidence="1">
    <location>
        <begin position="219"/>
        <end position="238"/>
    </location>
</feature>
<dbReference type="InterPro" id="IPR019339">
    <property type="entry name" value="CIR_N_dom"/>
</dbReference>
<dbReference type="InterPro" id="IPR039875">
    <property type="entry name" value="LENG1-like"/>
</dbReference>
<dbReference type="EMBL" id="JAUJLE010000118">
    <property type="protein sequence ID" value="KAK0980259.1"/>
    <property type="molecule type" value="Genomic_DNA"/>
</dbReference>
<feature type="region of interest" description="Disordered" evidence="1">
    <location>
        <begin position="219"/>
        <end position="266"/>
    </location>
</feature>
<gene>
    <name evidence="3" type="ORF">LTR91_012334</name>
</gene>
<protein>
    <recommendedName>
        <fullName evidence="2">CBF1-interacting co-repressor CIR N-terminal domain-containing protein</fullName>
    </recommendedName>
</protein>
<feature type="region of interest" description="Disordered" evidence="1">
    <location>
        <begin position="25"/>
        <end position="121"/>
    </location>
</feature>
<feature type="compositionally biased region" description="Basic and acidic residues" evidence="1">
    <location>
        <begin position="106"/>
        <end position="119"/>
    </location>
</feature>
<accession>A0AAN6QR06</accession>
<sequence>MVLHLLGKKSWNVYNTANVERVRRDEAEAQAREEAEEQRMQDEDAARRIAKLRGEPVAPLLPDAATSGDLDERVNAKARRDRDEKHDGAPRERKRRKLHGEDDTDREIRFAREDVEAGQRAKTALVRKDVEDAPLVDHAGHVQLIPAPDEKPIRKAGKNAAAEAEEAQKRKREEDQVTMRFSNAAGLKNGMEKPWYASNKHAGVEGSEASKTVILSEVREKDVWGNEDPRRKDRERNRISSGDPFAAMQRAQRDLKQSSRDKERWQRERMAELEGLRKTEVKQERLDRRRELVDDAGLDEFSLDAPLTAERKRKGITITTAVGSE</sequence>
<feature type="region of interest" description="Disordered" evidence="1">
    <location>
        <begin position="139"/>
        <end position="178"/>
    </location>
</feature>
<proteinExistence type="predicted"/>
<dbReference type="SMART" id="SM01083">
    <property type="entry name" value="Cir_N"/>
    <property type="match status" value="1"/>
</dbReference>
<feature type="compositionally biased region" description="Basic and acidic residues" evidence="1">
    <location>
        <begin position="70"/>
        <end position="91"/>
    </location>
</feature>
<evidence type="ECO:0000313" key="4">
    <source>
        <dbReference type="Proteomes" id="UP001175353"/>
    </source>
</evidence>
<dbReference type="PANTHER" id="PTHR22093">
    <property type="entry name" value="LEUKOCYTE RECEPTOR CLUSTER LRC MEMBER 1"/>
    <property type="match status" value="1"/>
</dbReference>
<name>A0AAN6QR06_9PEZI</name>
<dbReference type="PANTHER" id="PTHR22093:SF0">
    <property type="entry name" value="LEUKOCYTE RECEPTOR CLUSTER MEMBER 1"/>
    <property type="match status" value="1"/>
</dbReference>